<gene>
    <name evidence="1" type="ORF">KFL_006210050</name>
</gene>
<evidence type="ECO:0000313" key="1">
    <source>
        <dbReference type="EMBL" id="GAQ90281.1"/>
    </source>
</evidence>
<keyword evidence="2" id="KW-1185">Reference proteome</keyword>
<dbReference type="EMBL" id="DF237570">
    <property type="protein sequence ID" value="GAQ90281.1"/>
    <property type="molecule type" value="Genomic_DNA"/>
</dbReference>
<dbReference type="AlphaFoldDB" id="A0A1Y1IMA2"/>
<sequence>MPGPVADADTEAKHLASQFIAEGYRHDDVAEATAKGGLTAGYAAYLDKYKDTRLTARKKDGVSVRRSDWAKAPDSEEYKRRQASFGESYLAHLRRAHQSPCNVSTQAQQLVK</sequence>
<name>A0A1Y1IMA2_KLENI</name>
<protein>
    <submittedName>
        <fullName evidence="1">Uncharacterized protein</fullName>
    </submittedName>
</protein>
<reference evidence="1 2" key="1">
    <citation type="journal article" date="2014" name="Nat. Commun.">
        <title>Klebsormidium flaccidum genome reveals primary factors for plant terrestrial adaptation.</title>
        <authorList>
            <person name="Hori K."/>
            <person name="Maruyama F."/>
            <person name="Fujisawa T."/>
            <person name="Togashi T."/>
            <person name="Yamamoto N."/>
            <person name="Seo M."/>
            <person name="Sato S."/>
            <person name="Yamada T."/>
            <person name="Mori H."/>
            <person name="Tajima N."/>
            <person name="Moriyama T."/>
            <person name="Ikeuchi M."/>
            <person name="Watanabe M."/>
            <person name="Wada H."/>
            <person name="Kobayashi K."/>
            <person name="Saito M."/>
            <person name="Masuda T."/>
            <person name="Sasaki-Sekimoto Y."/>
            <person name="Mashiguchi K."/>
            <person name="Awai K."/>
            <person name="Shimojima M."/>
            <person name="Masuda S."/>
            <person name="Iwai M."/>
            <person name="Nobusawa T."/>
            <person name="Narise T."/>
            <person name="Kondo S."/>
            <person name="Saito H."/>
            <person name="Sato R."/>
            <person name="Murakawa M."/>
            <person name="Ihara Y."/>
            <person name="Oshima-Yamada Y."/>
            <person name="Ohtaka K."/>
            <person name="Satoh M."/>
            <person name="Sonobe K."/>
            <person name="Ishii M."/>
            <person name="Ohtani R."/>
            <person name="Kanamori-Sato M."/>
            <person name="Honoki R."/>
            <person name="Miyazaki D."/>
            <person name="Mochizuki H."/>
            <person name="Umetsu J."/>
            <person name="Higashi K."/>
            <person name="Shibata D."/>
            <person name="Kamiya Y."/>
            <person name="Sato N."/>
            <person name="Nakamura Y."/>
            <person name="Tabata S."/>
            <person name="Ida S."/>
            <person name="Kurokawa K."/>
            <person name="Ohta H."/>
        </authorList>
    </citation>
    <scope>NUCLEOTIDE SEQUENCE [LARGE SCALE GENOMIC DNA]</scope>
    <source>
        <strain evidence="1 2">NIES-2285</strain>
    </source>
</reference>
<accession>A0A1Y1IMA2</accession>
<proteinExistence type="predicted"/>
<organism evidence="1 2">
    <name type="scientific">Klebsormidium nitens</name>
    <name type="common">Green alga</name>
    <name type="synonym">Ulothrix nitens</name>
    <dbReference type="NCBI Taxonomy" id="105231"/>
    <lineage>
        <taxon>Eukaryota</taxon>
        <taxon>Viridiplantae</taxon>
        <taxon>Streptophyta</taxon>
        <taxon>Klebsormidiophyceae</taxon>
        <taxon>Klebsormidiales</taxon>
        <taxon>Klebsormidiaceae</taxon>
        <taxon>Klebsormidium</taxon>
    </lineage>
</organism>
<dbReference type="Proteomes" id="UP000054558">
    <property type="component" value="Unassembled WGS sequence"/>
</dbReference>
<evidence type="ECO:0000313" key="2">
    <source>
        <dbReference type="Proteomes" id="UP000054558"/>
    </source>
</evidence>